<name>A0A087AGC3_9BIFI</name>
<reference evidence="1 2" key="1">
    <citation type="submission" date="2014-03" db="EMBL/GenBank/DDBJ databases">
        <title>Genomics of Bifidobacteria.</title>
        <authorList>
            <person name="Ventura M."/>
            <person name="Milani C."/>
            <person name="Lugli G.A."/>
        </authorList>
    </citation>
    <scope>NUCLEOTIDE SEQUENCE [LARGE SCALE GENOMIC DNA]</scope>
    <source>
        <strain evidence="1 2">LMG 10510</strain>
    </source>
</reference>
<dbReference type="AlphaFoldDB" id="A0A087AGC3"/>
<dbReference type="OrthoDB" id="3172126at2"/>
<dbReference type="STRING" id="35760.BCHO_0984"/>
<dbReference type="eggNOG" id="COG5340">
    <property type="taxonomic scope" value="Bacteria"/>
</dbReference>
<sequence>MRDHAEMSRQLDEAERERRCLHPSGDPVRKALLRRVRTGEIETPMPGLFIRAQLWRSLGLVDQFKYIVRALAHWHPDWVFGGVAAACMHGLWIEYRVVRQALHALSVTVISKPEGTHCSSTYIDRRCRSGVHSVVVDGVRVTSLAQTVAECTASMSFVDGMTLACCALRKGIRAEMIMMCAVENSLMNDVLRKVLQYANANAENGGEAKTLAVFIECGFVPPAQQVEFVDPQTGRRYRVDYLWRTADGRLIVVELDGLVKYTDPAMMLGRTLAGVIDDERERTEGLLRAGVTTVIRIRMEDLADRWALTQKLADAGVPMMQPAA</sequence>
<evidence type="ECO:0008006" key="3">
    <source>
        <dbReference type="Google" id="ProtNLM"/>
    </source>
</evidence>
<organism evidence="1 2">
    <name type="scientific">Bifidobacterium choerinum</name>
    <dbReference type="NCBI Taxonomy" id="35760"/>
    <lineage>
        <taxon>Bacteria</taxon>
        <taxon>Bacillati</taxon>
        <taxon>Actinomycetota</taxon>
        <taxon>Actinomycetes</taxon>
        <taxon>Bifidobacteriales</taxon>
        <taxon>Bifidobacteriaceae</taxon>
        <taxon>Bifidobacterium</taxon>
    </lineage>
</organism>
<evidence type="ECO:0000313" key="2">
    <source>
        <dbReference type="Proteomes" id="UP000028995"/>
    </source>
</evidence>
<keyword evidence="2" id="KW-1185">Reference proteome</keyword>
<evidence type="ECO:0000313" key="1">
    <source>
        <dbReference type="EMBL" id="KFI57823.1"/>
    </source>
</evidence>
<dbReference type="RefSeq" id="WP_152595867.1">
    <property type="nucleotide sequence ID" value="NZ_JBQKLO010000006.1"/>
</dbReference>
<gene>
    <name evidence="1" type="ORF">BCHO_0984</name>
</gene>
<dbReference type="EMBL" id="JGYU01000003">
    <property type="protein sequence ID" value="KFI57823.1"/>
    <property type="molecule type" value="Genomic_DNA"/>
</dbReference>
<proteinExistence type="predicted"/>
<accession>A0A087AGC3</accession>
<dbReference type="Proteomes" id="UP000028995">
    <property type="component" value="Unassembled WGS sequence"/>
</dbReference>
<comment type="caution">
    <text evidence="1">The sequence shown here is derived from an EMBL/GenBank/DDBJ whole genome shotgun (WGS) entry which is preliminary data.</text>
</comment>
<protein>
    <recommendedName>
        <fullName evidence="3">CTP synthase</fullName>
    </recommendedName>
</protein>